<evidence type="ECO:0000313" key="3">
    <source>
        <dbReference type="Proteomes" id="UP000307808"/>
    </source>
</evidence>
<gene>
    <name evidence="2" type="ORF">FC770_14845</name>
</gene>
<sequence length="280" mass="29461">MNAATPSPGAARTWVDGVEVTCDADAWDRRVASFLGFGFRLVLPGGPVRPRAAAHARAQVTRLAALLDAEVDEQPWPTLLEEERESSGAVEVVGGWEHRFRQPPGACSTRVTELSGPTGAARLPGVRTARGVELPWSVNEHSPTVGLPMVSSHGAARARRTLADGEVGLWRNTAGQLVDTTAGTPLVLTAAGWTTPGKRSGAVWHHVADRVRLGLGAQDRHPTPDEVLAVVCVDPVGSTTRLLDPGQRADDRAADDPAADDQAADAVAELSAQVSKVLRG</sequence>
<comment type="caution">
    <text evidence="2">The sequence shown here is derived from an EMBL/GenBank/DDBJ whole genome shotgun (WGS) entry which is preliminary data.</text>
</comment>
<evidence type="ECO:0000256" key="1">
    <source>
        <dbReference type="SAM" id="MobiDB-lite"/>
    </source>
</evidence>
<reference evidence="2 3" key="1">
    <citation type="submission" date="2019-04" db="EMBL/GenBank/DDBJ databases">
        <authorList>
            <person name="Dong K."/>
        </authorList>
    </citation>
    <scope>NUCLEOTIDE SEQUENCE [LARGE SCALE GENOMIC DNA]</scope>
    <source>
        <strain evidence="3">dk3543</strain>
    </source>
</reference>
<protein>
    <submittedName>
        <fullName evidence="2">Uncharacterized protein</fullName>
    </submittedName>
</protein>
<dbReference type="EMBL" id="SZPY01000004">
    <property type="protein sequence ID" value="TKI60788.1"/>
    <property type="molecule type" value="Genomic_DNA"/>
</dbReference>
<dbReference type="OrthoDB" id="3787870at2"/>
<name>A0A4U2YI95_9ACTN</name>
<dbReference type="AlphaFoldDB" id="A0A4U2YI95"/>
<dbReference type="RefSeq" id="WP_137067094.1">
    <property type="nucleotide sequence ID" value="NZ_CP040748.1"/>
</dbReference>
<accession>A0A4U2YI95</accession>
<feature type="region of interest" description="Disordered" evidence="1">
    <location>
        <begin position="239"/>
        <end position="265"/>
    </location>
</feature>
<dbReference type="Proteomes" id="UP000307808">
    <property type="component" value="Unassembled WGS sequence"/>
</dbReference>
<proteinExistence type="predicted"/>
<keyword evidence="3" id="KW-1185">Reference proteome</keyword>
<evidence type="ECO:0000313" key="2">
    <source>
        <dbReference type="EMBL" id="TKI60788.1"/>
    </source>
</evidence>
<organism evidence="2 3">
    <name type="scientific">Nocardioides jishulii</name>
    <dbReference type="NCBI Taxonomy" id="2575440"/>
    <lineage>
        <taxon>Bacteria</taxon>
        <taxon>Bacillati</taxon>
        <taxon>Actinomycetota</taxon>
        <taxon>Actinomycetes</taxon>
        <taxon>Propionibacteriales</taxon>
        <taxon>Nocardioidaceae</taxon>
        <taxon>Nocardioides</taxon>
    </lineage>
</organism>